<organism evidence="7 8">
    <name type="scientific">Amantichitinum ursilacus</name>
    <dbReference type="NCBI Taxonomy" id="857265"/>
    <lineage>
        <taxon>Bacteria</taxon>
        <taxon>Pseudomonadati</taxon>
        <taxon>Pseudomonadota</taxon>
        <taxon>Betaproteobacteria</taxon>
        <taxon>Neisseriales</taxon>
        <taxon>Chitinibacteraceae</taxon>
        <taxon>Amantichitinum</taxon>
    </lineage>
</organism>
<feature type="active site" description="Proton acceptor" evidence="4 5">
    <location>
        <position position="126"/>
    </location>
</feature>
<feature type="binding site" evidence="4">
    <location>
        <position position="194"/>
    </location>
    <ligand>
        <name>NAD(+)</name>
        <dbReference type="ChEBI" id="CHEBI:57540"/>
    </ligand>
</feature>
<reference evidence="7 8" key="1">
    <citation type="submission" date="2015-07" db="EMBL/GenBank/DDBJ databases">
        <title>Draft genome sequence of the Amantichitinum ursilacus IGB-41, a new chitin-degrading bacterium.</title>
        <authorList>
            <person name="Kirstahler P."/>
            <person name="Guenther M."/>
            <person name="Grumaz C."/>
            <person name="Rupp S."/>
            <person name="Zibek S."/>
            <person name="Sohn K."/>
        </authorList>
    </citation>
    <scope>NUCLEOTIDE SEQUENCE [LARGE SCALE GENOMIC DNA]</scope>
    <source>
        <strain evidence="7 8">IGB-41</strain>
    </source>
</reference>
<dbReference type="SUPFAM" id="SSF52467">
    <property type="entry name" value="DHS-like NAD/FAD-binding domain"/>
    <property type="match status" value="1"/>
</dbReference>
<evidence type="ECO:0000256" key="5">
    <source>
        <dbReference type="PROSITE-ProRule" id="PRU00236"/>
    </source>
</evidence>
<dbReference type="PROSITE" id="PS50305">
    <property type="entry name" value="SIRTUIN"/>
    <property type="match status" value="1"/>
</dbReference>
<feature type="binding site" evidence="4 5">
    <location>
        <position position="137"/>
    </location>
    <ligand>
        <name>Zn(2+)</name>
        <dbReference type="ChEBI" id="CHEBI:29105"/>
    </ligand>
</feature>
<feature type="binding site" evidence="4">
    <location>
        <position position="39"/>
    </location>
    <ligand>
        <name>NAD(+)</name>
        <dbReference type="ChEBI" id="CHEBI:57540"/>
    </ligand>
</feature>
<keyword evidence="8" id="KW-1185">Reference proteome</keyword>
<dbReference type="InterPro" id="IPR050134">
    <property type="entry name" value="NAD-dep_sirtuin_deacylases"/>
</dbReference>
<sequence>MTTTTHEHLSALAHTIQQAQHIAVLSGAGMSTESGIPDFRSANGLFTRDRSFADVVNIDYFYADPAGFWAAFKEIFKLKLAGNYEPNGGHRFLAELEQGGKRVSVLTQNIDGLHHKAGSSEVLELHGTLVKATCLQCGTPHDLDYLQQHDVPQCRQCDEILKPDVVLYGEAVPLVEPAFELAVQADLMLVLGSSLEVGPVNLIPREARRAGVTCALINLEPTHLDYVFELLVHDRIGATCDKLRALGALD</sequence>
<feature type="binding site" evidence="4 5">
    <location>
        <position position="154"/>
    </location>
    <ligand>
        <name>Zn(2+)</name>
        <dbReference type="ChEBI" id="CHEBI:29105"/>
    </ligand>
</feature>
<dbReference type="InterPro" id="IPR026591">
    <property type="entry name" value="Sirtuin_cat_small_dom_sf"/>
</dbReference>
<proteinExistence type="inferred from homology"/>
<keyword evidence="4 5" id="KW-0862">Zinc</keyword>
<dbReference type="GO" id="GO:0017136">
    <property type="term" value="F:histone deacetylase activity, NAD-dependent"/>
    <property type="evidence" value="ECO:0007669"/>
    <property type="project" value="TreeGrafter"/>
</dbReference>
<dbReference type="RefSeq" id="WP_053937700.1">
    <property type="nucleotide sequence ID" value="NZ_LAQT01000008.1"/>
</dbReference>
<gene>
    <name evidence="7" type="primary">cobB_1</name>
    <name evidence="4" type="synonym">cobB</name>
    <name evidence="7" type="ORF">WG78_10195</name>
</gene>
<evidence type="ECO:0000256" key="1">
    <source>
        <dbReference type="ARBA" id="ARBA00022490"/>
    </source>
</evidence>
<keyword evidence="3 4" id="KW-0520">NAD</keyword>
<dbReference type="EMBL" id="LAQT01000008">
    <property type="protein sequence ID" value="KPC52852.1"/>
    <property type="molecule type" value="Genomic_DNA"/>
</dbReference>
<feature type="binding site" evidence="4">
    <location>
        <position position="126"/>
    </location>
    <ligand>
        <name>NAD(+)</name>
        <dbReference type="ChEBI" id="CHEBI:57540"/>
    </ligand>
</feature>
<dbReference type="Proteomes" id="UP000037939">
    <property type="component" value="Unassembled WGS sequence"/>
</dbReference>
<feature type="binding site" evidence="4">
    <location>
        <position position="32"/>
    </location>
    <ligand>
        <name>NAD(+)</name>
        <dbReference type="ChEBI" id="CHEBI:57540"/>
    </ligand>
</feature>
<feature type="binding site" evidence="4">
    <location>
        <position position="111"/>
    </location>
    <ligand>
        <name>nicotinamide</name>
        <dbReference type="ChEBI" id="CHEBI:17154"/>
    </ligand>
</feature>
<dbReference type="NCBIfam" id="NF001754">
    <property type="entry name" value="PRK00481.1-4"/>
    <property type="match status" value="1"/>
</dbReference>
<feature type="domain" description="Deacetylase sirtuin-type" evidence="6">
    <location>
        <begin position="2"/>
        <end position="250"/>
    </location>
</feature>
<feature type="binding site" evidence="4">
    <location>
        <position position="219"/>
    </location>
    <ligand>
        <name>NAD(+)</name>
        <dbReference type="ChEBI" id="CHEBI:57540"/>
    </ligand>
</feature>
<dbReference type="InterPro" id="IPR003000">
    <property type="entry name" value="Sirtuin"/>
</dbReference>
<comment type="caution">
    <text evidence="4">Lacks conserved residue(s) required for the propagation of feature annotation.</text>
</comment>
<evidence type="ECO:0000256" key="4">
    <source>
        <dbReference type="HAMAP-Rule" id="MF_01968"/>
    </source>
</evidence>
<feature type="binding site" evidence="4">
    <location>
        <position position="108"/>
    </location>
    <ligand>
        <name>NAD(+)</name>
        <dbReference type="ChEBI" id="CHEBI:57540"/>
    </ligand>
</feature>
<dbReference type="STRING" id="857265.WG78_10195"/>
<keyword evidence="4 5" id="KW-0479">Metal-binding</keyword>
<accession>A0A0N0GNI2</accession>
<name>A0A0N0GNI2_9NEIS</name>
<dbReference type="GO" id="GO:0008270">
    <property type="term" value="F:zinc ion binding"/>
    <property type="evidence" value="ECO:0007669"/>
    <property type="project" value="UniProtKB-UniRule"/>
</dbReference>
<keyword evidence="7" id="KW-0378">Hydrolase</keyword>
<evidence type="ECO:0000256" key="2">
    <source>
        <dbReference type="ARBA" id="ARBA00022679"/>
    </source>
</evidence>
<comment type="cofactor">
    <cofactor evidence="4">
        <name>Zn(2+)</name>
        <dbReference type="ChEBI" id="CHEBI:29105"/>
    </cofactor>
    <text evidence="4">Binds 1 zinc ion per subunit.</text>
</comment>
<protein>
    <recommendedName>
        <fullName evidence="4">NAD-dependent protein deacetylase</fullName>
        <ecNumber evidence="4">2.3.1.286</ecNumber>
    </recommendedName>
    <alternativeName>
        <fullName evidence="4">Regulatory protein SIR2 homolog</fullName>
    </alternativeName>
</protein>
<keyword evidence="1 4" id="KW-0963">Cytoplasm</keyword>
<dbReference type="EC" id="2.3.1.286" evidence="4"/>
<comment type="catalytic activity">
    <reaction evidence="4">
        <text>N(6)-acetyl-L-lysyl-[protein] + NAD(+) + H2O = 2''-O-acetyl-ADP-D-ribose + nicotinamide + L-lysyl-[protein]</text>
        <dbReference type="Rhea" id="RHEA:43636"/>
        <dbReference type="Rhea" id="RHEA-COMP:9752"/>
        <dbReference type="Rhea" id="RHEA-COMP:10731"/>
        <dbReference type="ChEBI" id="CHEBI:15377"/>
        <dbReference type="ChEBI" id="CHEBI:17154"/>
        <dbReference type="ChEBI" id="CHEBI:29969"/>
        <dbReference type="ChEBI" id="CHEBI:57540"/>
        <dbReference type="ChEBI" id="CHEBI:61930"/>
        <dbReference type="ChEBI" id="CHEBI:83767"/>
        <dbReference type="EC" id="2.3.1.286"/>
    </reaction>
</comment>
<dbReference type="GO" id="GO:0070403">
    <property type="term" value="F:NAD+ binding"/>
    <property type="evidence" value="ECO:0007669"/>
    <property type="project" value="UniProtKB-UniRule"/>
</dbReference>
<dbReference type="Gene3D" id="3.40.50.1220">
    <property type="entry name" value="TPP-binding domain"/>
    <property type="match status" value="1"/>
</dbReference>
<feature type="binding site" evidence="4">
    <location>
        <position position="193"/>
    </location>
    <ligand>
        <name>NAD(+)</name>
        <dbReference type="ChEBI" id="CHEBI:57540"/>
    </ligand>
</feature>
<feature type="binding site" evidence="4">
    <location>
        <position position="39"/>
    </location>
    <ligand>
        <name>nicotinamide</name>
        <dbReference type="ChEBI" id="CHEBI:17154"/>
    </ligand>
</feature>
<comment type="subcellular location">
    <subcellularLocation>
        <location evidence="4">Cytoplasm</location>
    </subcellularLocation>
</comment>
<dbReference type="Gene3D" id="3.30.1600.10">
    <property type="entry name" value="SIR2/SIRT2 'Small Domain"/>
    <property type="match status" value="1"/>
</dbReference>
<feature type="binding site" evidence="4">
    <location>
        <position position="218"/>
    </location>
    <ligand>
        <name>NAD(+)</name>
        <dbReference type="ChEBI" id="CHEBI:57540"/>
    </ligand>
</feature>
<dbReference type="InterPro" id="IPR026590">
    <property type="entry name" value="Ssirtuin_cat_dom"/>
</dbReference>
<dbReference type="GO" id="GO:0005737">
    <property type="term" value="C:cytoplasm"/>
    <property type="evidence" value="ECO:0007669"/>
    <property type="project" value="UniProtKB-SubCell"/>
</dbReference>
<dbReference type="GO" id="GO:0016787">
    <property type="term" value="F:hydrolase activity"/>
    <property type="evidence" value="ECO:0007669"/>
    <property type="project" value="UniProtKB-KW"/>
</dbReference>
<feature type="binding site" evidence="4">
    <location>
        <position position="40"/>
    </location>
    <ligand>
        <name>NAD(+)</name>
        <dbReference type="ChEBI" id="CHEBI:57540"/>
    </ligand>
</feature>
<evidence type="ECO:0000313" key="7">
    <source>
        <dbReference type="EMBL" id="KPC52852.1"/>
    </source>
</evidence>
<comment type="similarity">
    <text evidence="4">Belongs to the sirtuin family. Class U subfamily.</text>
</comment>
<evidence type="ECO:0000259" key="6">
    <source>
        <dbReference type="PROSITE" id="PS50305"/>
    </source>
</evidence>
<feature type="binding site" evidence="4">
    <location>
        <position position="111"/>
    </location>
    <ligand>
        <name>NAD(+)</name>
        <dbReference type="ChEBI" id="CHEBI:57540"/>
    </ligand>
</feature>
<feature type="binding site" evidence="4">
    <location>
        <position position="110"/>
    </location>
    <ligand>
        <name>nicotinamide</name>
        <dbReference type="ChEBI" id="CHEBI:17154"/>
    </ligand>
</feature>
<dbReference type="OrthoDB" id="9800582at2"/>
<dbReference type="InterPro" id="IPR029035">
    <property type="entry name" value="DHS-like_NAD/FAD-binding_dom"/>
</dbReference>
<dbReference type="PANTHER" id="PTHR11085">
    <property type="entry name" value="NAD-DEPENDENT PROTEIN DEACYLASE SIRTUIN-5, MITOCHONDRIAL-RELATED"/>
    <property type="match status" value="1"/>
</dbReference>
<feature type="binding site" evidence="4">
    <location>
        <position position="28"/>
    </location>
    <ligand>
        <name>NAD(+)</name>
        <dbReference type="ChEBI" id="CHEBI:57540"/>
    </ligand>
</feature>
<feature type="binding site" evidence="4 5">
    <location>
        <position position="157"/>
    </location>
    <ligand>
        <name>Zn(2+)</name>
        <dbReference type="ChEBI" id="CHEBI:29105"/>
    </ligand>
</feature>
<dbReference type="AlphaFoldDB" id="A0A0N0GNI2"/>
<feature type="binding site" evidence="4 5">
    <location>
        <position position="134"/>
    </location>
    <ligand>
        <name>Zn(2+)</name>
        <dbReference type="ChEBI" id="CHEBI:29105"/>
    </ligand>
</feature>
<dbReference type="PANTHER" id="PTHR11085:SF4">
    <property type="entry name" value="NAD-DEPENDENT PROTEIN DEACYLASE"/>
    <property type="match status" value="1"/>
</dbReference>
<dbReference type="Pfam" id="PF02146">
    <property type="entry name" value="SIR2"/>
    <property type="match status" value="1"/>
</dbReference>
<keyword evidence="2 4" id="KW-0808">Transferase</keyword>
<dbReference type="InterPro" id="IPR028628">
    <property type="entry name" value="Sirtuin_class_U"/>
</dbReference>
<feature type="binding site" evidence="4">
    <location>
        <position position="110"/>
    </location>
    <ligand>
        <name>NAD(+)</name>
        <dbReference type="ChEBI" id="CHEBI:57540"/>
    </ligand>
</feature>
<comment type="function">
    <text evidence="4">NAD-dependent protein deacetylase which modulates the activities of several enzymes which are inactive in their acetylated form.</text>
</comment>
<feature type="binding site" evidence="4">
    <location>
        <position position="236"/>
    </location>
    <ligand>
        <name>NAD(+)</name>
        <dbReference type="ChEBI" id="CHEBI:57540"/>
    </ligand>
</feature>
<dbReference type="PATRIC" id="fig|857265.3.peg.2094"/>
<comment type="caution">
    <text evidence="7">The sequence shown here is derived from an EMBL/GenBank/DDBJ whole genome shotgun (WGS) entry which is preliminary data.</text>
</comment>
<dbReference type="HAMAP" id="MF_01968">
    <property type="entry name" value="Sirtuin_ClassU"/>
    <property type="match status" value="1"/>
</dbReference>
<evidence type="ECO:0000313" key="8">
    <source>
        <dbReference type="Proteomes" id="UP000037939"/>
    </source>
</evidence>
<evidence type="ECO:0000256" key="3">
    <source>
        <dbReference type="ARBA" id="ARBA00023027"/>
    </source>
</evidence>